<dbReference type="EMBL" id="KN817520">
    <property type="protein sequence ID" value="KJA28697.1"/>
    <property type="molecule type" value="Genomic_DNA"/>
</dbReference>
<evidence type="ECO:0000313" key="1">
    <source>
        <dbReference type="EMBL" id="KJA28697.1"/>
    </source>
</evidence>
<reference evidence="2" key="1">
    <citation type="submission" date="2014-04" db="EMBL/GenBank/DDBJ databases">
        <title>Evolutionary Origins and Diversification of the Mycorrhizal Mutualists.</title>
        <authorList>
            <consortium name="DOE Joint Genome Institute"/>
            <consortium name="Mycorrhizal Genomics Consortium"/>
            <person name="Kohler A."/>
            <person name="Kuo A."/>
            <person name="Nagy L.G."/>
            <person name="Floudas D."/>
            <person name="Copeland A."/>
            <person name="Barry K.W."/>
            <person name="Cichocki N."/>
            <person name="Veneault-Fourrey C."/>
            <person name="LaButti K."/>
            <person name="Lindquist E.A."/>
            <person name="Lipzen A."/>
            <person name="Lundell T."/>
            <person name="Morin E."/>
            <person name="Murat C."/>
            <person name="Riley R."/>
            <person name="Ohm R."/>
            <person name="Sun H."/>
            <person name="Tunlid A."/>
            <person name="Henrissat B."/>
            <person name="Grigoriev I.V."/>
            <person name="Hibbett D.S."/>
            <person name="Martin F."/>
        </authorList>
    </citation>
    <scope>NUCLEOTIDE SEQUENCE [LARGE SCALE GENOMIC DNA]</scope>
    <source>
        <strain evidence="2">FD-334 SS-4</strain>
    </source>
</reference>
<dbReference type="OrthoDB" id="2937708at2759"/>
<keyword evidence="2" id="KW-1185">Reference proteome</keyword>
<accession>A0A0D2LLD0</accession>
<dbReference type="AlphaFoldDB" id="A0A0D2LLD0"/>
<evidence type="ECO:0008006" key="3">
    <source>
        <dbReference type="Google" id="ProtNLM"/>
    </source>
</evidence>
<gene>
    <name evidence="1" type="ORF">HYPSUDRAFT_196878</name>
</gene>
<proteinExistence type="predicted"/>
<organism evidence="1 2">
    <name type="scientific">Hypholoma sublateritium (strain FD-334 SS-4)</name>
    <dbReference type="NCBI Taxonomy" id="945553"/>
    <lineage>
        <taxon>Eukaryota</taxon>
        <taxon>Fungi</taxon>
        <taxon>Dikarya</taxon>
        <taxon>Basidiomycota</taxon>
        <taxon>Agaricomycotina</taxon>
        <taxon>Agaricomycetes</taxon>
        <taxon>Agaricomycetidae</taxon>
        <taxon>Agaricales</taxon>
        <taxon>Agaricineae</taxon>
        <taxon>Strophariaceae</taxon>
        <taxon>Hypholoma</taxon>
    </lineage>
</organism>
<evidence type="ECO:0000313" key="2">
    <source>
        <dbReference type="Proteomes" id="UP000054270"/>
    </source>
</evidence>
<dbReference type="Proteomes" id="UP000054270">
    <property type="component" value="Unassembled WGS sequence"/>
</dbReference>
<name>A0A0D2LLD0_HYPSF</name>
<dbReference type="OMA" id="WATMLAN"/>
<sequence>MVTFSFTVHNEDNAQHPRWIPTELLIGIIEEVESNDDLLALASASRRFHDLAMVNFFARYKFDPFSKELKLDSLEGSCKILEGLAVYIDLMGSSIYQLSYNFGYTRNNLQLLQRVRLLTRYVSKLSSVSYVTLTLAAQYSGDAKQWKDVSVVLLNTILARSCRGIHIMSSQLSSFHEEPKNMPPSSKPVDWVKDYWPAGHSPPNDNPKLLKSCFVQTFPRFLRPFYFHTFNANAASITDLSFKNLFGGGADWATMLANLHFPNLQRLKIIYGVIARDPLVKFLARHPGTLTNFEYHHIRYDPRPKSPIRGRPLEPVFQTSLETLTTSPEHIMNFVPSFSSLKRLHDVEIKIEELMTQSGNANFTALEGALRVLENCTNRITLTLTITHTGLGFGAWFTQMFAPTHGAGFRAVARPESKLRCVETLVMDNGNWGFTDNIVTVLLPRWLVLFPQLRVLVLRGGRQSQKSFVGDEDSTSGNTFVTALKEACPDVYIEYGIGSSYI</sequence>
<protein>
    <recommendedName>
        <fullName evidence="3">F-box domain-containing protein</fullName>
    </recommendedName>
</protein>